<comment type="caution">
    <text evidence="1">The sequence shown here is derived from an EMBL/GenBank/DDBJ whole genome shotgun (WGS) entry which is preliminary data.</text>
</comment>
<name>A0A5N5T9Y2_9CRUS</name>
<keyword evidence="2" id="KW-1185">Reference proteome</keyword>
<gene>
    <name evidence="1" type="ORF">Anas_13667</name>
</gene>
<dbReference type="AlphaFoldDB" id="A0A5N5T9Y2"/>
<organism evidence="1 2">
    <name type="scientific">Armadillidium nasatum</name>
    <dbReference type="NCBI Taxonomy" id="96803"/>
    <lineage>
        <taxon>Eukaryota</taxon>
        <taxon>Metazoa</taxon>
        <taxon>Ecdysozoa</taxon>
        <taxon>Arthropoda</taxon>
        <taxon>Crustacea</taxon>
        <taxon>Multicrustacea</taxon>
        <taxon>Malacostraca</taxon>
        <taxon>Eumalacostraca</taxon>
        <taxon>Peracarida</taxon>
        <taxon>Isopoda</taxon>
        <taxon>Oniscidea</taxon>
        <taxon>Crinocheta</taxon>
        <taxon>Armadillidiidae</taxon>
        <taxon>Armadillidium</taxon>
    </lineage>
</organism>
<accession>A0A5N5T9Y2</accession>
<sequence length="54" mass="6230">MTRPGTLKTIKAIEGDNIDIACFALGSLYYYNSFTSSEHIMFMYSNIWVIMRKS</sequence>
<protein>
    <submittedName>
        <fullName evidence="1">Uncharacterized protein</fullName>
    </submittedName>
</protein>
<dbReference type="Proteomes" id="UP000326759">
    <property type="component" value="Unassembled WGS sequence"/>
</dbReference>
<feature type="non-terminal residue" evidence="1">
    <location>
        <position position="54"/>
    </location>
</feature>
<reference evidence="1 2" key="1">
    <citation type="journal article" date="2019" name="PLoS Biol.">
        <title>Sex chromosomes control vertical transmission of feminizing Wolbachia symbionts in an isopod.</title>
        <authorList>
            <person name="Becking T."/>
            <person name="Chebbi M.A."/>
            <person name="Giraud I."/>
            <person name="Moumen B."/>
            <person name="Laverre T."/>
            <person name="Caubet Y."/>
            <person name="Peccoud J."/>
            <person name="Gilbert C."/>
            <person name="Cordaux R."/>
        </authorList>
    </citation>
    <scope>NUCLEOTIDE SEQUENCE [LARGE SCALE GENOMIC DNA]</scope>
    <source>
        <strain evidence="1">ANa2</strain>
        <tissue evidence="1">Whole body excluding digestive tract and cuticle</tissue>
    </source>
</reference>
<dbReference type="EMBL" id="SEYY01009442">
    <property type="protein sequence ID" value="KAB7501810.1"/>
    <property type="molecule type" value="Genomic_DNA"/>
</dbReference>
<evidence type="ECO:0000313" key="1">
    <source>
        <dbReference type="EMBL" id="KAB7501810.1"/>
    </source>
</evidence>
<evidence type="ECO:0000313" key="2">
    <source>
        <dbReference type="Proteomes" id="UP000326759"/>
    </source>
</evidence>
<proteinExistence type="predicted"/>